<keyword evidence="1" id="KW-1133">Transmembrane helix</keyword>
<dbReference type="Pfam" id="PF12158">
    <property type="entry name" value="DUF3592"/>
    <property type="match status" value="1"/>
</dbReference>
<dbReference type="EMBL" id="JPRM01000006">
    <property type="protein sequence ID" value="KFF18473.1"/>
    <property type="molecule type" value="Genomic_DNA"/>
</dbReference>
<protein>
    <recommendedName>
        <fullName evidence="2">DUF3592 domain-containing protein</fullName>
    </recommendedName>
</protein>
<evidence type="ECO:0000256" key="1">
    <source>
        <dbReference type="SAM" id="Phobius"/>
    </source>
</evidence>
<dbReference type="EMBL" id="MUGY01000004">
    <property type="protein sequence ID" value="OXA96779.1"/>
    <property type="molecule type" value="Genomic_DNA"/>
</dbReference>
<gene>
    <name evidence="4" type="ORF">B0A62_05880</name>
    <name evidence="3" type="ORF">IW20_06150</name>
</gene>
<evidence type="ECO:0000313" key="4">
    <source>
        <dbReference type="EMBL" id="OXA96779.1"/>
    </source>
</evidence>
<evidence type="ECO:0000313" key="5">
    <source>
        <dbReference type="Proteomes" id="UP000028712"/>
    </source>
</evidence>
<comment type="caution">
    <text evidence="3">The sequence shown here is derived from an EMBL/GenBank/DDBJ whole genome shotgun (WGS) entry which is preliminary data.</text>
</comment>
<organism evidence="3 5">
    <name type="scientific">Flavobacterium hydatis</name>
    <name type="common">Cytophaga aquatilis</name>
    <dbReference type="NCBI Taxonomy" id="991"/>
    <lineage>
        <taxon>Bacteria</taxon>
        <taxon>Pseudomonadati</taxon>
        <taxon>Bacteroidota</taxon>
        <taxon>Flavobacteriia</taxon>
        <taxon>Flavobacteriales</taxon>
        <taxon>Flavobacteriaceae</taxon>
        <taxon>Flavobacterium</taxon>
    </lineage>
</organism>
<sequence length="203" mass="23081">MLFIAPFVLIGLGTLIFSLYSIFKTEQAKSWIPVSANVEKIDIDSRSNKGTMSYEVITKYSYTIEGKKYLGNRIAFGYGMNNIDDHDGLFSRLERSKKIIVYVNPNDKQECVIVPGMNDSITGLLIFSILWNSFIVALGVLPYFIKGVDENNKPRYTSKEATWIIVIIWAIGIIILLSKCLHIDIENKINVIEEVRNFDSDIE</sequence>
<reference evidence="4 6" key="2">
    <citation type="submission" date="2016-11" db="EMBL/GenBank/DDBJ databases">
        <title>Whole genomes of Flavobacteriaceae.</title>
        <authorList>
            <person name="Stine C."/>
            <person name="Li C."/>
            <person name="Tadesse D."/>
        </authorList>
    </citation>
    <scope>NUCLEOTIDE SEQUENCE [LARGE SCALE GENOMIC DNA]</scope>
    <source>
        <strain evidence="4 6">ATCC 29551</strain>
    </source>
</reference>
<dbReference type="Proteomes" id="UP000028712">
    <property type="component" value="Unassembled WGS sequence"/>
</dbReference>
<feature type="transmembrane region" description="Helical" evidence="1">
    <location>
        <begin position="124"/>
        <end position="145"/>
    </location>
</feature>
<keyword evidence="1" id="KW-0812">Transmembrane</keyword>
<dbReference type="RefSeq" id="WP_035619827.1">
    <property type="nucleotide sequence ID" value="NZ_JPRM01000006.1"/>
</dbReference>
<keyword evidence="6" id="KW-1185">Reference proteome</keyword>
<feature type="transmembrane region" description="Helical" evidence="1">
    <location>
        <begin position="161"/>
        <end position="178"/>
    </location>
</feature>
<reference evidence="3 5" key="1">
    <citation type="submission" date="2014-07" db="EMBL/GenBank/DDBJ databases">
        <title>Genome of Flavobacterium hydatis DSM 2063.</title>
        <authorList>
            <person name="Pipes S.E."/>
            <person name="Stropko S.J."/>
            <person name="Newman J.D."/>
        </authorList>
    </citation>
    <scope>NUCLEOTIDE SEQUENCE [LARGE SCALE GENOMIC DNA]</scope>
    <source>
        <strain evidence="3 5">DSM 2063</strain>
    </source>
</reference>
<dbReference type="eggNOG" id="ENOG5033ABT">
    <property type="taxonomic scope" value="Bacteria"/>
</dbReference>
<proteinExistence type="predicted"/>
<evidence type="ECO:0000259" key="2">
    <source>
        <dbReference type="Pfam" id="PF12158"/>
    </source>
</evidence>
<dbReference type="InterPro" id="IPR021994">
    <property type="entry name" value="DUF3592"/>
</dbReference>
<keyword evidence="1" id="KW-0472">Membrane</keyword>
<name>A0A086AP59_FLAHY</name>
<dbReference type="STRING" id="991.IW20_06150"/>
<feature type="domain" description="DUF3592" evidence="2">
    <location>
        <begin position="43"/>
        <end position="117"/>
    </location>
</feature>
<dbReference type="AlphaFoldDB" id="A0A086AP59"/>
<accession>A0A086AP59</accession>
<evidence type="ECO:0000313" key="3">
    <source>
        <dbReference type="EMBL" id="KFF18473.1"/>
    </source>
</evidence>
<evidence type="ECO:0000313" key="6">
    <source>
        <dbReference type="Proteomes" id="UP000198424"/>
    </source>
</evidence>
<dbReference type="Proteomes" id="UP000198424">
    <property type="component" value="Unassembled WGS sequence"/>
</dbReference>
<feature type="transmembrane region" description="Helical" evidence="1">
    <location>
        <begin position="6"/>
        <end position="23"/>
    </location>
</feature>